<reference evidence="2 3" key="1">
    <citation type="submission" date="2019-03" db="EMBL/GenBank/DDBJ databases">
        <title>First draft genome of Liparis tanakae, snailfish: a comprehensive survey of snailfish specific genes.</title>
        <authorList>
            <person name="Kim W."/>
            <person name="Song I."/>
            <person name="Jeong J.-H."/>
            <person name="Kim D."/>
            <person name="Kim S."/>
            <person name="Ryu S."/>
            <person name="Song J.Y."/>
            <person name="Lee S.K."/>
        </authorList>
    </citation>
    <scope>NUCLEOTIDE SEQUENCE [LARGE SCALE GENOMIC DNA]</scope>
    <source>
        <tissue evidence="2">Muscle</tissue>
    </source>
</reference>
<protein>
    <submittedName>
        <fullName evidence="2">Uncharacterized protein</fullName>
    </submittedName>
</protein>
<accession>A0A4Z2FYY3</accession>
<evidence type="ECO:0000313" key="3">
    <source>
        <dbReference type="Proteomes" id="UP000314294"/>
    </source>
</evidence>
<name>A0A4Z2FYY3_9TELE</name>
<dbReference type="Proteomes" id="UP000314294">
    <property type="component" value="Unassembled WGS sequence"/>
</dbReference>
<keyword evidence="3" id="KW-1185">Reference proteome</keyword>
<dbReference type="EMBL" id="SRLO01000807">
    <property type="protein sequence ID" value="TNN46110.1"/>
    <property type="molecule type" value="Genomic_DNA"/>
</dbReference>
<dbReference type="AlphaFoldDB" id="A0A4Z2FYY3"/>
<evidence type="ECO:0000256" key="1">
    <source>
        <dbReference type="SAM" id="MobiDB-lite"/>
    </source>
</evidence>
<organism evidence="2 3">
    <name type="scientific">Liparis tanakae</name>
    <name type="common">Tanaka's snailfish</name>
    <dbReference type="NCBI Taxonomy" id="230148"/>
    <lineage>
        <taxon>Eukaryota</taxon>
        <taxon>Metazoa</taxon>
        <taxon>Chordata</taxon>
        <taxon>Craniata</taxon>
        <taxon>Vertebrata</taxon>
        <taxon>Euteleostomi</taxon>
        <taxon>Actinopterygii</taxon>
        <taxon>Neopterygii</taxon>
        <taxon>Teleostei</taxon>
        <taxon>Neoteleostei</taxon>
        <taxon>Acanthomorphata</taxon>
        <taxon>Eupercaria</taxon>
        <taxon>Perciformes</taxon>
        <taxon>Cottioidei</taxon>
        <taxon>Cottales</taxon>
        <taxon>Liparidae</taxon>
        <taxon>Liparis</taxon>
    </lineage>
</organism>
<sequence>MLGQWRLESANKNRRKKLHKLYSMREKTSNPLDLPGLTVFSSQSWFWFSRGKKPPIPPGSPAAWRLSILTLLLWLEEEVLPGALHLLQKSRIRACGPDHEVDPEPAGVISSNHENSGCVPFVGRSDAFFTPLSVKTNRIKEASGWRFAFVSLKRNFVKQRRTFLSDKVKLTEHCVLLRQHVSVSLQLIRTGEPPQNALEPPHRRRRSVAGAADGNISNPLCSLSITARRVQFVVDFHAENSAAAHSAPSTSVPVEVNLALGVKQTLCFHHR</sequence>
<comment type="caution">
    <text evidence="2">The sequence shown here is derived from an EMBL/GenBank/DDBJ whole genome shotgun (WGS) entry which is preliminary data.</text>
</comment>
<proteinExistence type="predicted"/>
<evidence type="ECO:0000313" key="2">
    <source>
        <dbReference type="EMBL" id="TNN46110.1"/>
    </source>
</evidence>
<gene>
    <name evidence="2" type="ORF">EYF80_043687</name>
</gene>
<feature type="region of interest" description="Disordered" evidence="1">
    <location>
        <begin position="192"/>
        <end position="211"/>
    </location>
</feature>